<sequence>MEEQVVLVDRSDNPIGLMGKTEAHEKGLLHRAFSVFVVNDKGEVLLQKRADSKYHSGGLWTNTCCSHPRDGEEIIEAGKRRLQEEMGFVVDLTYAYPFIYRAELDKGMTEHEFDHVMTGVFNGEPVPNPEEVGDWKFMAWEDLVDDMKNNPENYTAWFRIIMQENADEIKKYL</sequence>
<feature type="domain" description="Nudix hydrolase" evidence="11">
    <location>
        <begin position="28"/>
        <end position="160"/>
    </location>
</feature>
<keyword evidence="4" id="KW-0963">Cytoplasm</keyword>
<accession>A0ABN1MVM3</accession>
<comment type="similarity">
    <text evidence="2">Belongs to the IPP isomerase type 1 family.</text>
</comment>
<evidence type="ECO:0000256" key="2">
    <source>
        <dbReference type="ARBA" id="ARBA00007579"/>
    </source>
</evidence>
<evidence type="ECO:0000256" key="3">
    <source>
        <dbReference type="ARBA" id="ARBA00012057"/>
    </source>
</evidence>
<dbReference type="NCBIfam" id="TIGR02150">
    <property type="entry name" value="IPP_isom_1"/>
    <property type="match status" value="1"/>
</dbReference>
<evidence type="ECO:0000256" key="7">
    <source>
        <dbReference type="ARBA" id="ARBA00023211"/>
    </source>
</evidence>
<evidence type="ECO:0000256" key="1">
    <source>
        <dbReference type="ARBA" id="ARBA00004826"/>
    </source>
</evidence>
<evidence type="ECO:0000256" key="8">
    <source>
        <dbReference type="ARBA" id="ARBA00023229"/>
    </source>
</evidence>
<dbReference type="Proteomes" id="UP001501126">
    <property type="component" value="Unassembled WGS sequence"/>
</dbReference>
<evidence type="ECO:0000259" key="11">
    <source>
        <dbReference type="PROSITE" id="PS51462"/>
    </source>
</evidence>
<name>A0ABN1MVM3_9FLAO</name>
<dbReference type="InterPro" id="IPR056375">
    <property type="entry name" value="Idi_bact"/>
</dbReference>
<dbReference type="PANTHER" id="PTHR10885">
    <property type="entry name" value="ISOPENTENYL-DIPHOSPHATE DELTA-ISOMERASE"/>
    <property type="match status" value="1"/>
</dbReference>
<dbReference type="HAMAP" id="MF_00202">
    <property type="entry name" value="Idi"/>
    <property type="match status" value="1"/>
</dbReference>
<dbReference type="PROSITE" id="PS51462">
    <property type="entry name" value="NUDIX"/>
    <property type="match status" value="1"/>
</dbReference>
<evidence type="ECO:0000256" key="5">
    <source>
        <dbReference type="ARBA" id="ARBA00022723"/>
    </source>
</evidence>
<dbReference type="PANTHER" id="PTHR10885:SF0">
    <property type="entry name" value="ISOPENTENYL-DIPHOSPHATE DELTA-ISOMERASE"/>
    <property type="match status" value="1"/>
</dbReference>
<evidence type="ECO:0000256" key="10">
    <source>
        <dbReference type="NCBIfam" id="TIGR02150"/>
    </source>
</evidence>
<keyword evidence="6" id="KW-0460">Magnesium</keyword>
<dbReference type="InterPro" id="IPR000086">
    <property type="entry name" value="NUDIX_hydrolase_dom"/>
</dbReference>
<dbReference type="EC" id="5.3.3.2" evidence="3 10"/>
<dbReference type="InterPro" id="IPR011876">
    <property type="entry name" value="IsopentenylPP_isomerase_typ1"/>
</dbReference>
<dbReference type="SUPFAM" id="SSF55811">
    <property type="entry name" value="Nudix"/>
    <property type="match status" value="1"/>
</dbReference>
<dbReference type="RefSeq" id="WP_343790969.1">
    <property type="nucleotide sequence ID" value="NZ_BAAAFH010000022.1"/>
</dbReference>
<evidence type="ECO:0000256" key="6">
    <source>
        <dbReference type="ARBA" id="ARBA00022842"/>
    </source>
</evidence>
<organism evidence="12 13">
    <name type="scientific">Wandonia haliotis</name>
    <dbReference type="NCBI Taxonomy" id="574963"/>
    <lineage>
        <taxon>Bacteria</taxon>
        <taxon>Pseudomonadati</taxon>
        <taxon>Bacteroidota</taxon>
        <taxon>Flavobacteriia</taxon>
        <taxon>Flavobacteriales</taxon>
        <taxon>Crocinitomicaceae</taxon>
        <taxon>Wandonia</taxon>
    </lineage>
</organism>
<dbReference type="InterPro" id="IPR015797">
    <property type="entry name" value="NUDIX_hydrolase-like_dom_sf"/>
</dbReference>
<dbReference type="NCBIfam" id="NF002995">
    <property type="entry name" value="PRK03759.1"/>
    <property type="match status" value="1"/>
</dbReference>
<dbReference type="Gene3D" id="3.90.79.10">
    <property type="entry name" value="Nucleoside Triphosphate Pyrophosphohydrolase"/>
    <property type="match status" value="1"/>
</dbReference>
<evidence type="ECO:0000313" key="12">
    <source>
        <dbReference type="EMBL" id="GAA0876998.1"/>
    </source>
</evidence>
<keyword evidence="7" id="KW-0464">Manganese</keyword>
<evidence type="ECO:0000256" key="9">
    <source>
        <dbReference type="ARBA" id="ARBA00023235"/>
    </source>
</evidence>
<dbReference type="CDD" id="cd02885">
    <property type="entry name" value="NUDIX_IPP_Isomerase"/>
    <property type="match status" value="1"/>
</dbReference>
<comment type="pathway">
    <text evidence="1">Isoprenoid biosynthesis; dimethylallyl diphosphate biosynthesis; dimethylallyl diphosphate from isopentenyl diphosphate: step 1/1.</text>
</comment>
<gene>
    <name evidence="12" type="primary">idi</name>
    <name evidence="12" type="ORF">GCM10009118_34080</name>
</gene>
<keyword evidence="8" id="KW-0414">Isoprene biosynthesis</keyword>
<evidence type="ECO:0000313" key="13">
    <source>
        <dbReference type="Proteomes" id="UP001501126"/>
    </source>
</evidence>
<comment type="caution">
    <text evidence="12">The sequence shown here is derived from an EMBL/GenBank/DDBJ whole genome shotgun (WGS) entry which is preliminary data.</text>
</comment>
<evidence type="ECO:0000256" key="4">
    <source>
        <dbReference type="ARBA" id="ARBA00022490"/>
    </source>
</evidence>
<proteinExistence type="inferred from homology"/>
<dbReference type="PIRSF" id="PIRSF018427">
    <property type="entry name" value="Isopntndiph_ism"/>
    <property type="match status" value="1"/>
</dbReference>
<keyword evidence="9" id="KW-0413">Isomerase</keyword>
<dbReference type="Pfam" id="PF00293">
    <property type="entry name" value="NUDIX"/>
    <property type="match status" value="1"/>
</dbReference>
<keyword evidence="13" id="KW-1185">Reference proteome</keyword>
<reference evidence="12 13" key="1">
    <citation type="journal article" date="2019" name="Int. J. Syst. Evol. Microbiol.">
        <title>The Global Catalogue of Microorganisms (GCM) 10K type strain sequencing project: providing services to taxonomists for standard genome sequencing and annotation.</title>
        <authorList>
            <consortium name="The Broad Institute Genomics Platform"/>
            <consortium name="The Broad Institute Genome Sequencing Center for Infectious Disease"/>
            <person name="Wu L."/>
            <person name="Ma J."/>
        </authorList>
    </citation>
    <scope>NUCLEOTIDE SEQUENCE [LARGE SCALE GENOMIC DNA]</scope>
    <source>
        <strain evidence="12 13">JCM 16083</strain>
    </source>
</reference>
<dbReference type="EMBL" id="BAAAFH010000022">
    <property type="protein sequence ID" value="GAA0876998.1"/>
    <property type="molecule type" value="Genomic_DNA"/>
</dbReference>
<protein>
    <recommendedName>
        <fullName evidence="3 10">Isopentenyl-diphosphate delta-isomerase</fullName>
        <ecNumber evidence="3 10">5.3.3.2</ecNumber>
    </recommendedName>
</protein>
<keyword evidence="5" id="KW-0479">Metal-binding</keyword>